<gene>
    <name evidence="2" type="ORF">AVDCRST_MAG88-3324</name>
</gene>
<name>A0A6J4VRC1_9BACT</name>
<protein>
    <submittedName>
        <fullName evidence="2">Uncharacterized protein</fullName>
    </submittedName>
</protein>
<sequence length="55" mass="5922">CASQSIADGGAKGGAGAPRRPPRRDLGSRRLARHKSITPRSPRPTLPAYYRRAPI</sequence>
<reference evidence="2" key="1">
    <citation type="submission" date="2020-02" db="EMBL/GenBank/DDBJ databases">
        <authorList>
            <person name="Meier V. D."/>
        </authorList>
    </citation>
    <scope>NUCLEOTIDE SEQUENCE</scope>
    <source>
        <strain evidence="2">AVDCRST_MAG88</strain>
    </source>
</reference>
<organism evidence="2">
    <name type="scientific">uncultured Thermomicrobiales bacterium</name>
    <dbReference type="NCBI Taxonomy" id="1645740"/>
    <lineage>
        <taxon>Bacteria</taxon>
        <taxon>Pseudomonadati</taxon>
        <taxon>Thermomicrobiota</taxon>
        <taxon>Thermomicrobia</taxon>
        <taxon>Thermomicrobiales</taxon>
        <taxon>environmental samples</taxon>
    </lineage>
</organism>
<accession>A0A6J4VRC1</accession>
<proteinExistence type="predicted"/>
<evidence type="ECO:0000256" key="1">
    <source>
        <dbReference type="SAM" id="MobiDB-lite"/>
    </source>
</evidence>
<feature type="non-terminal residue" evidence="2">
    <location>
        <position position="55"/>
    </location>
</feature>
<feature type="region of interest" description="Disordered" evidence="1">
    <location>
        <begin position="1"/>
        <end position="55"/>
    </location>
</feature>
<feature type="non-terminal residue" evidence="2">
    <location>
        <position position="1"/>
    </location>
</feature>
<dbReference type="EMBL" id="CADCWM010000797">
    <property type="protein sequence ID" value="CAA9580943.1"/>
    <property type="molecule type" value="Genomic_DNA"/>
</dbReference>
<dbReference type="AlphaFoldDB" id="A0A6J4VRC1"/>
<evidence type="ECO:0000313" key="2">
    <source>
        <dbReference type="EMBL" id="CAA9580943.1"/>
    </source>
</evidence>